<dbReference type="GO" id="GO:0000329">
    <property type="term" value="C:fungal-type vacuole membrane"/>
    <property type="evidence" value="ECO:0007669"/>
    <property type="project" value="TreeGrafter"/>
</dbReference>
<feature type="transmembrane region" description="Helical" evidence="6">
    <location>
        <begin position="422"/>
        <end position="444"/>
    </location>
</feature>
<dbReference type="SUPFAM" id="SSF103473">
    <property type="entry name" value="MFS general substrate transporter"/>
    <property type="match status" value="1"/>
</dbReference>
<dbReference type="InterPro" id="IPR020846">
    <property type="entry name" value="MFS_dom"/>
</dbReference>
<feature type="transmembrane region" description="Helical" evidence="6">
    <location>
        <begin position="47"/>
        <end position="65"/>
    </location>
</feature>
<reference evidence="8" key="1">
    <citation type="submission" date="2021-03" db="EMBL/GenBank/DDBJ databases">
        <title>Draft genome sequence of rust myrtle Austropuccinia psidii MF-1, a brazilian biotype.</title>
        <authorList>
            <person name="Quecine M.C."/>
            <person name="Pachon D.M.R."/>
            <person name="Bonatelli M.L."/>
            <person name="Correr F.H."/>
            <person name="Franceschini L.M."/>
            <person name="Leite T.F."/>
            <person name="Margarido G.R.A."/>
            <person name="Almeida C.A."/>
            <person name="Ferrarezi J.A."/>
            <person name="Labate C.A."/>
        </authorList>
    </citation>
    <scope>NUCLEOTIDE SEQUENCE</scope>
    <source>
        <strain evidence="8">MF-1</strain>
    </source>
</reference>
<feature type="transmembrane region" description="Helical" evidence="6">
    <location>
        <begin position="151"/>
        <end position="172"/>
    </location>
</feature>
<evidence type="ECO:0000313" key="8">
    <source>
        <dbReference type="EMBL" id="MBW0505569.1"/>
    </source>
</evidence>
<feature type="compositionally biased region" description="Low complexity" evidence="5">
    <location>
        <begin position="229"/>
        <end position="238"/>
    </location>
</feature>
<dbReference type="PROSITE" id="PS50850">
    <property type="entry name" value="MFS"/>
    <property type="match status" value="1"/>
</dbReference>
<proteinExistence type="predicted"/>
<evidence type="ECO:0000256" key="1">
    <source>
        <dbReference type="ARBA" id="ARBA00004141"/>
    </source>
</evidence>
<feature type="domain" description="Major facilitator superfamily (MFS) profile" evidence="7">
    <location>
        <begin position="11"/>
        <end position="453"/>
    </location>
</feature>
<comment type="caution">
    <text evidence="8">The sequence shown here is derived from an EMBL/GenBank/DDBJ whole genome shotgun (WGS) entry which is preliminary data.</text>
</comment>
<feature type="transmembrane region" description="Helical" evidence="6">
    <location>
        <begin position="353"/>
        <end position="378"/>
    </location>
</feature>
<evidence type="ECO:0000313" key="9">
    <source>
        <dbReference type="Proteomes" id="UP000765509"/>
    </source>
</evidence>
<accession>A0A9Q3HK88</accession>
<keyword evidence="4 6" id="KW-0472">Membrane</keyword>
<keyword evidence="2 6" id="KW-0812">Transmembrane</keyword>
<keyword evidence="3 6" id="KW-1133">Transmembrane helix</keyword>
<evidence type="ECO:0000256" key="6">
    <source>
        <dbReference type="SAM" id="Phobius"/>
    </source>
</evidence>
<evidence type="ECO:0000256" key="2">
    <source>
        <dbReference type="ARBA" id="ARBA00022692"/>
    </source>
</evidence>
<dbReference type="Gene3D" id="1.20.1250.20">
    <property type="entry name" value="MFS general substrate transporter like domains"/>
    <property type="match status" value="2"/>
</dbReference>
<feature type="transmembrane region" description="Helical" evidence="6">
    <location>
        <begin position="184"/>
        <end position="204"/>
    </location>
</feature>
<evidence type="ECO:0000259" key="7">
    <source>
        <dbReference type="PROSITE" id="PS50850"/>
    </source>
</evidence>
<name>A0A9Q3HK88_9BASI</name>
<dbReference type="InterPro" id="IPR011701">
    <property type="entry name" value="MFS"/>
</dbReference>
<feature type="region of interest" description="Disordered" evidence="5">
    <location>
        <begin position="228"/>
        <end position="247"/>
    </location>
</feature>
<gene>
    <name evidence="8" type="ORF">O181_045284</name>
</gene>
<dbReference type="Pfam" id="PF07690">
    <property type="entry name" value="MFS_1"/>
    <property type="match status" value="1"/>
</dbReference>
<protein>
    <recommendedName>
        <fullName evidence="7">Major facilitator superfamily (MFS) profile domain-containing protein</fullName>
    </recommendedName>
</protein>
<dbReference type="EMBL" id="AVOT02018570">
    <property type="protein sequence ID" value="MBW0505569.1"/>
    <property type="molecule type" value="Genomic_DNA"/>
</dbReference>
<dbReference type="GO" id="GO:0022857">
    <property type="term" value="F:transmembrane transporter activity"/>
    <property type="evidence" value="ECO:0007669"/>
    <property type="project" value="InterPro"/>
</dbReference>
<evidence type="ECO:0000256" key="5">
    <source>
        <dbReference type="SAM" id="MobiDB-lite"/>
    </source>
</evidence>
<dbReference type="InterPro" id="IPR036259">
    <property type="entry name" value="MFS_trans_sf"/>
</dbReference>
<dbReference type="OrthoDB" id="410267at2759"/>
<feature type="transmembrane region" description="Helical" evidence="6">
    <location>
        <begin position="390"/>
        <end position="410"/>
    </location>
</feature>
<feature type="transmembrane region" description="Helical" evidence="6">
    <location>
        <begin position="329"/>
        <end position="347"/>
    </location>
</feature>
<feature type="transmembrane region" description="Helical" evidence="6">
    <location>
        <begin position="116"/>
        <end position="139"/>
    </location>
</feature>
<dbReference type="PANTHER" id="PTHR21576">
    <property type="entry name" value="UNCHARACTERIZED NODULIN-LIKE PROTEIN"/>
    <property type="match status" value="1"/>
</dbReference>
<sequence length="454" mass="48346">MSSSIKFNKFLSAIAIVSNALTAAGIFTFSLFAPSFTSNLNLSLKQISTIASVSNLVHYISAVFWGSLADRVGTNRVSLLAGILSFSGYGILSYLLSSPPDLIPHPVDSNSTLRPFIIAILAYSLCGIATAAAFFSAITGSTQIFGSTHPGLSVAGPSALFAFSPILLSFLGTQLFSQKDAFDSSGYLAMLAFLTLLVNSFSAFQLKPSLPKALSDLNSDSSERTALLSSNDISQPSSSQPPPTEPDSALSFLLQPTVWLLGIIVLLASGPAEMTIASIGSVLDVQQPGIGISYKAKHVQLMSISNTLTRIISGWLSDELCGSHSGRRLIFLSAGPFLYVIACFYVATSGRVLWVLSLATGITYGIVFSIAPSLVAIVWPISSFGRNYGLILSFSATGSFIFTLLFGLLVKTSQTDEDSQSLQLVYALCGLFEFISVGLAALLYQVYWRHHRNA</sequence>
<organism evidence="8 9">
    <name type="scientific">Austropuccinia psidii MF-1</name>
    <dbReference type="NCBI Taxonomy" id="1389203"/>
    <lineage>
        <taxon>Eukaryota</taxon>
        <taxon>Fungi</taxon>
        <taxon>Dikarya</taxon>
        <taxon>Basidiomycota</taxon>
        <taxon>Pucciniomycotina</taxon>
        <taxon>Pucciniomycetes</taxon>
        <taxon>Pucciniales</taxon>
        <taxon>Sphaerophragmiaceae</taxon>
        <taxon>Austropuccinia</taxon>
    </lineage>
</organism>
<dbReference type="Proteomes" id="UP000765509">
    <property type="component" value="Unassembled WGS sequence"/>
</dbReference>
<evidence type="ECO:0000256" key="4">
    <source>
        <dbReference type="ARBA" id="ARBA00023136"/>
    </source>
</evidence>
<keyword evidence="9" id="KW-1185">Reference proteome</keyword>
<dbReference type="AlphaFoldDB" id="A0A9Q3HK88"/>
<evidence type="ECO:0000256" key="3">
    <source>
        <dbReference type="ARBA" id="ARBA00022989"/>
    </source>
</evidence>
<dbReference type="PANTHER" id="PTHR21576:SF158">
    <property type="entry name" value="RIBOSOMAL RNA-PROCESSING PROTEIN 12-LIKE CONSERVED DOMAIN-CONTAINING PROTEIN"/>
    <property type="match status" value="1"/>
</dbReference>
<comment type="subcellular location">
    <subcellularLocation>
        <location evidence="1">Membrane</location>
        <topology evidence="1">Multi-pass membrane protein</topology>
    </subcellularLocation>
</comment>
<feature type="transmembrane region" description="Helical" evidence="6">
    <location>
        <begin position="77"/>
        <end position="96"/>
    </location>
</feature>